<dbReference type="Proteomes" id="UP000003327">
    <property type="component" value="Unassembled WGS sequence"/>
</dbReference>
<sequence>MLKPLTAFTHQTIRIMETTDLQYPNEEKFKSDLVNYLQERGLVDEMLPNAPDIEEKWQGIAEAYLPDGIKEFSAYPTVSLGWMMYVGMAIAKYWDEDWELYNKVENLYTYLRNRIDYDHMDDYICEKVLLLSTEDHQQLTTIVGECAARTNNLLHHLRLAPGSPEAFHSYVAALHQLYYIGAAVQLKRMGYHMRKM</sequence>
<dbReference type="eggNOG" id="ENOG50339DB">
    <property type="taxonomic scope" value="Bacteria"/>
</dbReference>
<proteinExistence type="predicted"/>
<dbReference type="HOGENOM" id="CLU_1487783_0_0_10"/>
<evidence type="ECO:0000313" key="1">
    <source>
        <dbReference type="EMBL" id="EEX19531.1"/>
    </source>
</evidence>
<protein>
    <submittedName>
        <fullName evidence="1">Uncharacterized protein</fullName>
    </submittedName>
</protein>
<dbReference type="EMBL" id="ACVA01000013">
    <property type="protein sequence ID" value="EEX19531.1"/>
    <property type="molecule type" value="Genomic_DNA"/>
</dbReference>
<name>C9MLJ7_9BACT</name>
<evidence type="ECO:0000313" key="2">
    <source>
        <dbReference type="Proteomes" id="UP000003327"/>
    </source>
</evidence>
<comment type="caution">
    <text evidence="1">The sequence shown here is derived from an EMBL/GenBank/DDBJ whole genome shotgun (WGS) entry which is preliminary data.</text>
</comment>
<gene>
    <name evidence="1" type="ORF">HMPREF0973_00472</name>
</gene>
<reference evidence="1 2" key="1">
    <citation type="submission" date="2009-09" db="EMBL/GenBank/DDBJ databases">
        <authorList>
            <person name="Weinstock G."/>
            <person name="Sodergren E."/>
            <person name="Clifton S."/>
            <person name="Fulton L."/>
            <person name="Fulton B."/>
            <person name="Courtney L."/>
            <person name="Fronick C."/>
            <person name="Harrison M."/>
            <person name="Strong C."/>
            <person name="Farmer C."/>
            <person name="Delahaunty K."/>
            <person name="Markovic C."/>
            <person name="Hall O."/>
            <person name="Minx P."/>
            <person name="Tomlinson C."/>
            <person name="Mitreva M."/>
            <person name="Nelson J."/>
            <person name="Hou S."/>
            <person name="Wollam A."/>
            <person name="Pepin K.H."/>
            <person name="Johnson M."/>
            <person name="Bhonagiri V."/>
            <person name="Nash W.E."/>
            <person name="Warren W."/>
            <person name="Chinwalla A."/>
            <person name="Mardis E.R."/>
            <person name="Wilson R.K."/>
        </authorList>
    </citation>
    <scope>NUCLEOTIDE SEQUENCE [LARGE SCALE GENOMIC DNA]</scope>
    <source>
        <strain evidence="1 2">F0319</strain>
    </source>
</reference>
<organism evidence="1 2">
    <name type="scientific">Prevotella veroralis F0319</name>
    <dbReference type="NCBI Taxonomy" id="649761"/>
    <lineage>
        <taxon>Bacteria</taxon>
        <taxon>Pseudomonadati</taxon>
        <taxon>Bacteroidota</taxon>
        <taxon>Bacteroidia</taxon>
        <taxon>Bacteroidales</taxon>
        <taxon>Prevotellaceae</taxon>
        <taxon>Prevotella</taxon>
    </lineage>
</organism>
<keyword evidence="2" id="KW-1185">Reference proteome</keyword>
<accession>C9MLJ7</accession>
<dbReference type="AlphaFoldDB" id="C9MLJ7"/>
<dbReference type="STRING" id="649761.HMPREF0973_00472"/>